<dbReference type="Pfam" id="PF00889">
    <property type="entry name" value="EF_TS"/>
    <property type="match status" value="1"/>
</dbReference>
<dbReference type="Pfam" id="PF22566">
    <property type="entry name" value="UBA_8"/>
    <property type="match status" value="1"/>
</dbReference>
<dbReference type="Gene3D" id="3.30.479.20">
    <property type="entry name" value="Elongation factor Ts, dimerisation domain"/>
    <property type="match status" value="2"/>
</dbReference>
<evidence type="ECO:0000313" key="11">
    <source>
        <dbReference type="Proteomes" id="UP000249417"/>
    </source>
</evidence>
<dbReference type="AlphaFoldDB" id="A0A2W5N2B2"/>
<dbReference type="InterPro" id="IPR054109">
    <property type="entry name" value="UBA_8"/>
</dbReference>
<evidence type="ECO:0000256" key="2">
    <source>
        <dbReference type="ARBA" id="ARBA00016956"/>
    </source>
</evidence>
<dbReference type="HAMAP" id="MF_00050">
    <property type="entry name" value="EF_Ts"/>
    <property type="match status" value="1"/>
</dbReference>
<feature type="domain" description="UBA-like" evidence="9">
    <location>
        <begin position="8"/>
        <end position="39"/>
    </location>
</feature>
<dbReference type="InterPro" id="IPR036402">
    <property type="entry name" value="EF-Ts_dimer_sf"/>
</dbReference>
<sequence>MAEITASMVKQLRETTGAGMMDAKNALTENNGDIEAAVDWLRKKGLAKAEKKSSRTAAEGLVAIASSGKTGAVVEVNSETDFVARNEEFQTFVKAVADKALTEASDLDSLLNAKLDGKPVSENLTDKIAKIGENMTIRRMEKHSVSDGVVVGYVHNSVAPNLGKIGVLVALESTGDKEKLEALGKQIAMHAAAAFPKFLKKEDVDTATLDRERDVLREQAKAEGKPAEIVEKMLEGRLRKFYEEICLLEQIFVMDGETKIAKLLENAAKDVGAPVALKSYSRIQLGEGIEKEEVDFAAEVAATARSA</sequence>
<protein>
    <recommendedName>
        <fullName evidence="2 5">Elongation factor Ts</fullName>
        <shortName evidence="5">EF-Ts</shortName>
    </recommendedName>
</protein>
<dbReference type="GO" id="GO:0005737">
    <property type="term" value="C:cytoplasm"/>
    <property type="evidence" value="ECO:0007669"/>
    <property type="project" value="UniProtKB-SubCell"/>
</dbReference>
<dbReference type="CDD" id="cd14275">
    <property type="entry name" value="UBA_EF-Ts"/>
    <property type="match status" value="1"/>
</dbReference>
<evidence type="ECO:0000256" key="7">
    <source>
        <dbReference type="RuleBase" id="RU000643"/>
    </source>
</evidence>
<dbReference type="InterPro" id="IPR018101">
    <property type="entry name" value="Transl_elong_Ts_CS"/>
</dbReference>
<evidence type="ECO:0000256" key="5">
    <source>
        <dbReference type="HAMAP-Rule" id="MF_00050"/>
    </source>
</evidence>
<dbReference type="InterPro" id="IPR014039">
    <property type="entry name" value="Transl_elong_EFTs/EF1B_dimer"/>
</dbReference>
<dbReference type="FunFam" id="1.10.286.20:FF:000001">
    <property type="entry name" value="Elongation factor Ts"/>
    <property type="match status" value="1"/>
</dbReference>
<evidence type="ECO:0000256" key="3">
    <source>
        <dbReference type="ARBA" id="ARBA00022768"/>
    </source>
</evidence>
<dbReference type="PANTHER" id="PTHR11741:SF0">
    <property type="entry name" value="ELONGATION FACTOR TS, MITOCHONDRIAL"/>
    <property type="match status" value="1"/>
</dbReference>
<dbReference type="InterPro" id="IPR009060">
    <property type="entry name" value="UBA-like_sf"/>
</dbReference>
<keyword evidence="4 5" id="KW-0648">Protein biosynthesis</keyword>
<dbReference type="SUPFAM" id="SSF46934">
    <property type="entry name" value="UBA-like"/>
    <property type="match status" value="1"/>
</dbReference>
<comment type="subcellular location">
    <subcellularLocation>
        <location evidence="5 7">Cytoplasm</location>
    </subcellularLocation>
</comment>
<comment type="similarity">
    <text evidence="1 5 6">Belongs to the EF-Ts family.</text>
</comment>
<evidence type="ECO:0000259" key="8">
    <source>
        <dbReference type="Pfam" id="PF00889"/>
    </source>
</evidence>
<dbReference type="Proteomes" id="UP000249417">
    <property type="component" value="Unassembled WGS sequence"/>
</dbReference>
<accession>A0A2W5N2B2</accession>
<evidence type="ECO:0000256" key="1">
    <source>
        <dbReference type="ARBA" id="ARBA00005532"/>
    </source>
</evidence>
<keyword evidence="3 5" id="KW-0251">Elongation factor</keyword>
<dbReference type="PROSITE" id="PS01127">
    <property type="entry name" value="EF_TS_2"/>
    <property type="match status" value="1"/>
</dbReference>
<dbReference type="Gene3D" id="1.10.286.20">
    <property type="match status" value="1"/>
</dbReference>
<dbReference type="EMBL" id="QFQB01000070">
    <property type="protein sequence ID" value="PZQ44955.1"/>
    <property type="molecule type" value="Genomic_DNA"/>
</dbReference>
<evidence type="ECO:0000313" key="10">
    <source>
        <dbReference type="EMBL" id="PZQ44955.1"/>
    </source>
</evidence>
<dbReference type="GO" id="GO:0003746">
    <property type="term" value="F:translation elongation factor activity"/>
    <property type="evidence" value="ECO:0007669"/>
    <property type="project" value="UniProtKB-UniRule"/>
</dbReference>
<dbReference type="NCBIfam" id="TIGR00116">
    <property type="entry name" value="tsf"/>
    <property type="match status" value="1"/>
</dbReference>
<dbReference type="FunFam" id="1.10.8.10:FF:000001">
    <property type="entry name" value="Elongation factor Ts"/>
    <property type="match status" value="1"/>
</dbReference>
<keyword evidence="5" id="KW-0963">Cytoplasm</keyword>
<feature type="region of interest" description="Involved in Mg(2+) ion dislocation from EF-Tu" evidence="5">
    <location>
        <begin position="80"/>
        <end position="83"/>
    </location>
</feature>
<reference evidence="10 11" key="1">
    <citation type="submission" date="2017-08" db="EMBL/GenBank/DDBJ databases">
        <title>Infants hospitalized years apart are colonized by the same room-sourced microbial strains.</title>
        <authorList>
            <person name="Brooks B."/>
            <person name="Olm M.R."/>
            <person name="Firek B.A."/>
            <person name="Baker R."/>
            <person name="Thomas B.C."/>
            <person name="Morowitz M.J."/>
            <person name="Banfield J.F."/>
        </authorList>
    </citation>
    <scope>NUCLEOTIDE SEQUENCE [LARGE SCALE GENOMIC DNA]</scope>
    <source>
        <strain evidence="10">S2_005_002_R2_29</strain>
    </source>
</reference>
<name>A0A2W5N2B2_9BACT</name>
<evidence type="ECO:0000256" key="4">
    <source>
        <dbReference type="ARBA" id="ARBA00022917"/>
    </source>
</evidence>
<dbReference type="InterPro" id="IPR001816">
    <property type="entry name" value="Transl_elong_EFTs/EF1B"/>
</dbReference>
<organism evidence="10 11">
    <name type="scientific">Micavibrio aeruginosavorus</name>
    <dbReference type="NCBI Taxonomy" id="349221"/>
    <lineage>
        <taxon>Bacteria</taxon>
        <taxon>Pseudomonadati</taxon>
        <taxon>Bdellovibrionota</taxon>
        <taxon>Bdellovibrionia</taxon>
        <taxon>Bdellovibrionales</taxon>
        <taxon>Pseudobdellovibrionaceae</taxon>
        <taxon>Micavibrio</taxon>
    </lineage>
</organism>
<proteinExistence type="inferred from homology"/>
<comment type="caution">
    <text evidence="10">The sequence shown here is derived from an EMBL/GenBank/DDBJ whole genome shotgun (WGS) entry which is preliminary data.</text>
</comment>
<gene>
    <name evidence="5" type="primary">tsf</name>
    <name evidence="10" type="ORF">DI551_08935</name>
</gene>
<feature type="domain" description="Translation elongation factor EFTs/EF1B dimerisation" evidence="8">
    <location>
        <begin position="71"/>
        <end position="287"/>
    </location>
</feature>
<dbReference type="Gene3D" id="1.10.8.10">
    <property type="entry name" value="DNA helicase RuvA subunit, C-terminal domain"/>
    <property type="match status" value="1"/>
</dbReference>
<evidence type="ECO:0000256" key="6">
    <source>
        <dbReference type="RuleBase" id="RU000642"/>
    </source>
</evidence>
<dbReference type="PANTHER" id="PTHR11741">
    <property type="entry name" value="ELONGATION FACTOR TS"/>
    <property type="match status" value="1"/>
</dbReference>
<comment type="function">
    <text evidence="5 6">Associates with the EF-Tu.GDP complex and induces the exchange of GDP to GTP. It remains bound to the aminoacyl-tRNA.EF-Tu.GTP complex up to the GTP hydrolysis stage on the ribosome.</text>
</comment>
<dbReference type="SUPFAM" id="SSF54713">
    <property type="entry name" value="Elongation factor Ts (EF-Ts), dimerisation domain"/>
    <property type="match status" value="2"/>
</dbReference>
<dbReference type="PROSITE" id="PS01126">
    <property type="entry name" value="EF_TS_1"/>
    <property type="match status" value="1"/>
</dbReference>
<evidence type="ECO:0000259" key="9">
    <source>
        <dbReference type="Pfam" id="PF22566"/>
    </source>
</evidence>